<feature type="domain" description="Deoxynucleoside kinase" evidence="1">
    <location>
        <begin position="8"/>
        <end position="216"/>
    </location>
</feature>
<dbReference type="SUPFAM" id="SSF52540">
    <property type="entry name" value="P-loop containing nucleoside triphosphate hydrolases"/>
    <property type="match status" value="1"/>
</dbReference>
<dbReference type="PANTHER" id="PTHR10513:SF35">
    <property type="entry name" value="DEOXYADENOSINE KINASE"/>
    <property type="match status" value="1"/>
</dbReference>
<evidence type="ECO:0000313" key="2">
    <source>
        <dbReference type="EMBL" id="QHT94015.1"/>
    </source>
</evidence>
<protein>
    <recommendedName>
        <fullName evidence="1">Deoxynucleoside kinase domain-containing protein</fullName>
    </recommendedName>
</protein>
<dbReference type="GO" id="GO:0005737">
    <property type="term" value="C:cytoplasm"/>
    <property type="evidence" value="ECO:0007669"/>
    <property type="project" value="TreeGrafter"/>
</dbReference>
<dbReference type="GO" id="GO:0005524">
    <property type="term" value="F:ATP binding"/>
    <property type="evidence" value="ECO:0007669"/>
    <property type="project" value="InterPro"/>
</dbReference>
<dbReference type="InterPro" id="IPR050566">
    <property type="entry name" value="Deoxyribonucleoside_kinase"/>
</dbReference>
<accession>A0A6C0IND3</accession>
<dbReference type="InterPro" id="IPR027417">
    <property type="entry name" value="P-loop_NTPase"/>
</dbReference>
<proteinExistence type="predicted"/>
<dbReference type="PANTHER" id="PTHR10513">
    <property type="entry name" value="DEOXYNUCLEOSIDE KINASE"/>
    <property type="match status" value="1"/>
</dbReference>
<evidence type="ECO:0000259" key="1">
    <source>
        <dbReference type="Pfam" id="PF01712"/>
    </source>
</evidence>
<dbReference type="EMBL" id="MN740213">
    <property type="protein sequence ID" value="QHT94015.1"/>
    <property type="molecule type" value="Genomic_DNA"/>
</dbReference>
<name>A0A6C0IND3_9ZZZZ</name>
<dbReference type="InterPro" id="IPR002624">
    <property type="entry name" value="DCK/DGK"/>
</dbReference>
<dbReference type="GO" id="GO:0019136">
    <property type="term" value="F:deoxynucleoside kinase activity"/>
    <property type="evidence" value="ECO:0007669"/>
    <property type="project" value="InterPro"/>
</dbReference>
<dbReference type="AlphaFoldDB" id="A0A6C0IND3"/>
<sequence>MTKNNKIISIEGNIGSGKSTLLTNLKEHYKHHSNIVFVDEPVSEWETIVDPNDGENMIQKFYTDQEKYSFPFQIMAYISRLALLKEAYEENENCIIICERSLLTDKHVFAQMLYDDGKIEDINYQIYMKWFDTFARDYPIDKFIYVNTEPTKCFERVGKRSRTGESDIPLEYLQNCHNYHKQMVEKINNVFQIDGNVDINEKKNQMREWISSIHRVIVSDYE</sequence>
<dbReference type="Gene3D" id="3.40.50.300">
    <property type="entry name" value="P-loop containing nucleotide triphosphate hydrolases"/>
    <property type="match status" value="1"/>
</dbReference>
<dbReference type="InterPro" id="IPR031314">
    <property type="entry name" value="DNK_dom"/>
</dbReference>
<reference evidence="2" key="1">
    <citation type="journal article" date="2020" name="Nature">
        <title>Giant virus diversity and host interactions through global metagenomics.</title>
        <authorList>
            <person name="Schulz F."/>
            <person name="Roux S."/>
            <person name="Paez-Espino D."/>
            <person name="Jungbluth S."/>
            <person name="Walsh D.A."/>
            <person name="Denef V.J."/>
            <person name="McMahon K.D."/>
            <person name="Konstantinidis K.T."/>
            <person name="Eloe-Fadrosh E.A."/>
            <person name="Kyrpides N.C."/>
            <person name="Woyke T."/>
        </authorList>
    </citation>
    <scope>NUCLEOTIDE SEQUENCE</scope>
    <source>
        <strain evidence="2">GVMAG-M-3300024258-14</strain>
    </source>
</reference>
<organism evidence="2">
    <name type="scientific">viral metagenome</name>
    <dbReference type="NCBI Taxonomy" id="1070528"/>
    <lineage>
        <taxon>unclassified sequences</taxon>
        <taxon>metagenomes</taxon>
        <taxon>organismal metagenomes</taxon>
    </lineage>
</organism>
<dbReference type="PIRSF" id="PIRSF000705">
    <property type="entry name" value="DNK"/>
    <property type="match status" value="1"/>
</dbReference>
<dbReference type="Pfam" id="PF01712">
    <property type="entry name" value="dNK"/>
    <property type="match status" value="1"/>
</dbReference>